<proteinExistence type="predicted"/>
<evidence type="ECO:0008006" key="3">
    <source>
        <dbReference type="Google" id="ProtNLM"/>
    </source>
</evidence>
<name>A0ABN0J1G6_9LEPT</name>
<dbReference type="Proteomes" id="UP000012099">
    <property type="component" value="Unassembled WGS sequence"/>
</dbReference>
<protein>
    <recommendedName>
        <fullName evidence="3">Lipoprotein</fullName>
    </recommendedName>
</protein>
<keyword evidence="2" id="KW-1185">Reference proteome</keyword>
<organism evidence="1 2">
    <name type="scientific">Leptospira noguchii str. 2007001578</name>
    <dbReference type="NCBI Taxonomy" id="1049974"/>
    <lineage>
        <taxon>Bacteria</taxon>
        <taxon>Pseudomonadati</taxon>
        <taxon>Spirochaetota</taxon>
        <taxon>Spirochaetia</taxon>
        <taxon>Leptospirales</taxon>
        <taxon>Leptospiraceae</taxon>
        <taxon>Leptospira</taxon>
    </lineage>
</organism>
<comment type="caution">
    <text evidence="1">The sequence shown here is derived from an EMBL/GenBank/DDBJ whole genome shotgun (WGS) entry which is preliminary data.</text>
</comment>
<accession>A0ABN0J1G6</accession>
<sequence length="177" mass="19539">MLSSLVVRRAAPPLYSSLLTLSIALRVFPPSLCSLLLVGSSSVLFESFLGSGCSSLLPLESLLLDSFLLGFVFVSVCCSESSCLKVCLCNLKKNFLYMSVLGSLLPLLSLPQFHCISFSKKRSRFLSLLQHNPFEWLGIRELGVRRGKTEDNRANSLARTALFASICNATFQSFRIF</sequence>
<evidence type="ECO:0000313" key="2">
    <source>
        <dbReference type="Proteomes" id="UP000012099"/>
    </source>
</evidence>
<dbReference type="EMBL" id="AHMH02000078">
    <property type="protein sequence ID" value="EMN00726.1"/>
    <property type="molecule type" value="Genomic_DNA"/>
</dbReference>
<reference evidence="1 2" key="1">
    <citation type="submission" date="2013-01" db="EMBL/GenBank/DDBJ databases">
        <authorList>
            <person name="Harkins D.M."/>
            <person name="Durkin A.S."/>
            <person name="Brinkac L.M."/>
            <person name="Haft D.H."/>
            <person name="Selengut J.D."/>
            <person name="Sanka R."/>
            <person name="DePew J."/>
            <person name="Purushe J."/>
            <person name="Whelen A.C."/>
            <person name="Vinetz J.M."/>
            <person name="Sutton G.G."/>
            <person name="Nierman W.C."/>
            <person name="Fouts D.E."/>
        </authorList>
    </citation>
    <scope>NUCLEOTIDE SEQUENCE [LARGE SCALE GENOMIC DNA]</scope>
    <source>
        <strain evidence="1 2">2007001578</strain>
    </source>
</reference>
<gene>
    <name evidence="1" type="ORF">LEP1GSC035_0369</name>
</gene>
<evidence type="ECO:0000313" key="1">
    <source>
        <dbReference type="EMBL" id="EMN00726.1"/>
    </source>
</evidence>